<dbReference type="Gene3D" id="2.60.40.10">
    <property type="entry name" value="Immunoglobulins"/>
    <property type="match status" value="1"/>
</dbReference>
<evidence type="ECO:0000256" key="10">
    <source>
        <dbReference type="ARBA" id="ARBA00023125"/>
    </source>
</evidence>
<dbReference type="FunFam" id="1.10.287.130:FF:000045">
    <property type="entry name" value="Two-component system sensor histidine kinase/response regulator"/>
    <property type="match status" value="1"/>
</dbReference>
<dbReference type="InterPro" id="IPR013783">
    <property type="entry name" value="Ig-like_fold"/>
</dbReference>
<feature type="signal peptide" evidence="13">
    <location>
        <begin position="1"/>
        <end position="16"/>
    </location>
</feature>
<evidence type="ECO:0000256" key="3">
    <source>
        <dbReference type="ARBA" id="ARBA00022553"/>
    </source>
</evidence>
<evidence type="ECO:0000256" key="13">
    <source>
        <dbReference type="SAM" id="SignalP"/>
    </source>
</evidence>
<dbReference type="GO" id="GO:0003700">
    <property type="term" value="F:DNA-binding transcription factor activity"/>
    <property type="evidence" value="ECO:0007669"/>
    <property type="project" value="InterPro"/>
</dbReference>
<keyword evidence="4" id="KW-0808">Transferase</keyword>
<dbReference type="InterPro" id="IPR018060">
    <property type="entry name" value="HTH_AraC"/>
</dbReference>
<dbReference type="PANTHER" id="PTHR43547">
    <property type="entry name" value="TWO-COMPONENT HISTIDINE KINASE"/>
    <property type="match status" value="1"/>
</dbReference>
<feature type="domain" description="Response regulatory" evidence="16">
    <location>
        <begin position="1119"/>
        <end position="1234"/>
    </location>
</feature>
<name>A0A6M0IPS3_9BACT</name>
<dbReference type="GO" id="GO:0043565">
    <property type="term" value="F:sequence-specific DNA binding"/>
    <property type="evidence" value="ECO:0007669"/>
    <property type="project" value="InterPro"/>
</dbReference>
<dbReference type="InterPro" id="IPR036890">
    <property type="entry name" value="HATPase_C_sf"/>
</dbReference>
<dbReference type="InterPro" id="IPR011006">
    <property type="entry name" value="CheY-like_superfamily"/>
</dbReference>
<dbReference type="InterPro" id="IPR018062">
    <property type="entry name" value="HTH_AraC-typ_CS"/>
</dbReference>
<dbReference type="SUPFAM" id="SSF63829">
    <property type="entry name" value="Calcium-dependent phosphotriesterase"/>
    <property type="match status" value="2"/>
</dbReference>
<keyword evidence="18" id="KW-1185">Reference proteome</keyword>
<feature type="chain" id="PRO_5026937178" description="histidine kinase" evidence="13">
    <location>
        <begin position="17"/>
        <end position="1380"/>
    </location>
</feature>
<keyword evidence="9" id="KW-0805">Transcription regulation</keyword>
<evidence type="ECO:0000256" key="6">
    <source>
        <dbReference type="ARBA" id="ARBA00022777"/>
    </source>
</evidence>
<comment type="catalytic activity">
    <reaction evidence="1">
        <text>ATP + protein L-histidine = ADP + protein N-phospho-L-histidine.</text>
        <dbReference type="EC" id="2.7.13.3"/>
    </reaction>
</comment>
<dbReference type="Proteomes" id="UP000477386">
    <property type="component" value="Unassembled WGS sequence"/>
</dbReference>
<keyword evidence="8" id="KW-0902">Two-component regulatory system</keyword>
<dbReference type="SUPFAM" id="SSF55874">
    <property type="entry name" value="ATPase domain of HSP90 chaperone/DNA topoisomerase II/histidine kinase"/>
    <property type="match status" value="1"/>
</dbReference>
<dbReference type="Gene3D" id="2.130.10.10">
    <property type="entry name" value="YVTN repeat-like/Quinoprotein amine dehydrogenase"/>
    <property type="match status" value="4"/>
</dbReference>
<dbReference type="InterPro" id="IPR003594">
    <property type="entry name" value="HATPase_dom"/>
</dbReference>
<feature type="domain" description="HTH araC/xylS-type" evidence="14">
    <location>
        <begin position="1274"/>
        <end position="1373"/>
    </location>
</feature>
<gene>
    <name evidence="17" type="ORF">GK091_25650</name>
</gene>
<dbReference type="SUPFAM" id="SSF46689">
    <property type="entry name" value="Homeodomain-like"/>
    <property type="match status" value="1"/>
</dbReference>
<dbReference type="InterPro" id="IPR009057">
    <property type="entry name" value="Homeodomain-like_sf"/>
</dbReference>
<evidence type="ECO:0000256" key="1">
    <source>
        <dbReference type="ARBA" id="ARBA00000085"/>
    </source>
</evidence>
<dbReference type="EMBL" id="JAAGNZ010000003">
    <property type="protein sequence ID" value="NEU70286.1"/>
    <property type="molecule type" value="Genomic_DNA"/>
</dbReference>
<dbReference type="SMART" id="SM00388">
    <property type="entry name" value="HisKA"/>
    <property type="match status" value="1"/>
</dbReference>
<evidence type="ECO:0000256" key="7">
    <source>
        <dbReference type="ARBA" id="ARBA00022840"/>
    </source>
</evidence>
<evidence type="ECO:0000259" key="15">
    <source>
        <dbReference type="PROSITE" id="PS50109"/>
    </source>
</evidence>
<evidence type="ECO:0000256" key="5">
    <source>
        <dbReference type="ARBA" id="ARBA00022741"/>
    </source>
</evidence>
<dbReference type="SMART" id="SM00342">
    <property type="entry name" value="HTH_ARAC"/>
    <property type="match status" value="1"/>
</dbReference>
<organism evidence="17 18">
    <name type="scientific">Spirosoma agri</name>
    <dbReference type="NCBI Taxonomy" id="1987381"/>
    <lineage>
        <taxon>Bacteria</taxon>
        <taxon>Pseudomonadati</taxon>
        <taxon>Bacteroidota</taxon>
        <taxon>Cytophagia</taxon>
        <taxon>Cytophagales</taxon>
        <taxon>Cytophagaceae</taxon>
        <taxon>Spirosoma</taxon>
    </lineage>
</organism>
<comment type="caution">
    <text evidence="17">The sequence shown here is derived from an EMBL/GenBank/DDBJ whole genome shotgun (WGS) entry which is preliminary data.</text>
</comment>
<evidence type="ECO:0000259" key="14">
    <source>
        <dbReference type="PROSITE" id="PS01124"/>
    </source>
</evidence>
<evidence type="ECO:0000313" key="17">
    <source>
        <dbReference type="EMBL" id="NEU70286.1"/>
    </source>
</evidence>
<dbReference type="PROSITE" id="PS50109">
    <property type="entry name" value="HIS_KIN"/>
    <property type="match status" value="1"/>
</dbReference>
<evidence type="ECO:0000256" key="2">
    <source>
        <dbReference type="ARBA" id="ARBA00012438"/>
    </source>
</evidence>
<dbReference type="InterPro" id="IPR005467">
    <property type="entry name" value="His_kinase_dom"/>
</dbReference>
<dbReference type="CDD" id="cd17574">
    <property type="entry name" value="REC_OmpR"/>
    <property type="match status" value="1"/>
</dbReference>
<keyword evidence="13" id="KW-0732">Signal</keyword>
<dbReference type="RefSeq" id="WP_164043582.1">
    <property type="nucleotide sequence ID" value="NZ_JAAGNZ010000003.1"/>
</dbReference>
<dbReference type="CDD" id="cd00082">
    <property type="entry name" value="HisKA"/>
    <property type="match status" value="1"/>
</dbReference>
<dbReference type="PROSITE" id="PS00041">
    <property type="entry name" value="HTH_ARAC_FAMILY_1"/>
    <property type="match status" value="1"/>
</dbReference>
<feature type="modified residue" description="4-aspartylphosphate" evidence="12">
    <location>
        <position position="1167"/>
    </location>
</feature>
<dbReference type="PROSITE" id="PS50110">
    <property type="entry name" value="RESPONSE_REGULATORY"/>
    <property type="match status" value="1"/>
</dbReference>
<keyword evidence="5" id="KW-0547">Nucleotide-binding</keyword>
<proteinExistence type="predicted"/>
<keyword evidence="11" id="KW-0804">Transcription</keyword>
<evidence type="ECO:0000313" key="18">
    <source>
        <dbReference type="Proteomes" id="UP000477386"/>
    </source>
</evidence>
<dbReference type="SMART" id="SM00448">
    <property type="entry name" value="REC"/>
    <property type="match status" value="1"/>
</dbReference>
<evidence type="ECO:0000256" key="11">
    <source>
        <dbReference type="ARBA" id="ARBA00023163"/>
    </source>
</evidence>
<protein>
    <recommendedName>
        <fullName evidence="2">histidine kinase</fullName>
        <ecNumber evidence="2">2.7.13.3</ecNumber>
    </recommendedName>
</protein>
<evidence type="ECO:0000256" key="8">
    <source>
        <dbReference type="ARBA" id="ARBA00023012"/>
    </source>
</evidence>
<dbReference type="InterPro" id="IPR001789">
    <property type="entry name" value="Sig_transdc_resp-reg_receiver"/>
</dbReference>
<dbReference type="GO" id="GO:0000155">
    <property type="term" value="F:phosphorelay sensor kinase activity"/>
    <property type="evidence" value="ECO:0007669"/>
    <property type="project" value="InterPro"/>
</dbReference>
<dbReference type="SMART" id="SM00387">
    <property type="entry name" value="HATPase_c"/>
    <property type="match status" value="1"/>
</dbReference>
<dbReference type="EC" id="2.7.13.3" evidence="2"/>
<dbReference type="InterPro" id="IPR004358">
    <property type="entry name" value="Sig_transdc_His_kin-like_C"/>
</dbReference>
<dbReference type="Pfam" id="PF02518">
    <property type="entry name" value="HATPase_c"/>
    <property type="match status" value="1"/>
</dbReference>
<evidence type="ECO:0000256" key="9">
    <source>
        <dbReference type="ARBA" id="ARBA00023015"/>
    </source>
</evidence>
<dbReference type="PROSITE" id="PS01124">
    <property type="entry name" value="HTH_ARAC_FAMILY_2"/>
    <property type="match status" value="1"/>
</dbReference>
<accession>A0A6M0IPS3</accession>
<dbReference type="InterPro" id="IPR015943">
    <property type="entry name" value="WD40/YVTN_repeat-like_dom_sf"/>
</dbReference>
<feature type="domain" description="Histidine kinase" evidence="15">
    <location>
        <begin position="856"/>
        <end position="1069"/>
    </location>
</feature>
<dbReference type="Pfam" id="PF12833">
    <property type="entry name" value="HTH_18"/>
    <property type="match status" value="1"/>
</dbReference>
<evidence type="ECO:0000256" key="4">
    <source>
        <dbReference type="ARBA" id="ARBA00022679"/>
    </source>
</evidence>
<dbReference type="SUPFAM" id="SSF47384">
    <property type="entry name" value="Homodimeric domain of signal transducing histidine kinase"/>
    <property type="match status" value="1"/>
</dbReference>
<dbReference type="Gene3D" id="1.10.10.60">
    <property type="entry name" value="Homeodomain-like"/>
    <property type="match status" value="1"/>
</dbReference>
<dbReference type="Pfam" id="PF07495">
    <property type="entry name" value="Y_Y_Y"/>
    <property type="match status" value="1"/>
</dbReference>
<keyword evidence="6" id="KW-0418">Kinase</keyword>
<dbReference type="Gene3D" id="3.40.50.2300">
    <property type="match status" value="1"/>
</dbReference>
<dbReference type="InterPro" id="IPR011123">
    <property type="entry name" value="Y_Y_Y"/>
</dbReference>
<evidence type="ECO:0000259" key="16">
    <source>
        <dbReference type="PROSITE" id="PS50110"/>
    </source>
</evidence>
<dbReference type="InterPro" id="IPR003661">
    <property type="entry name" value="HisK_dim/P_dom"/>
</dbReference>
<dbReference type="FunFam" id="2.60.40.10:FF:000791">
    <property type="entry name" value="Two-component system sensor histidine kinase/response regulator"/>
    <property type="match status" value="1"/>
</dbReference>
<dbReference type="CDD" id="cd16922">
    <property type="entry name" value="HATPase_EvgS-ArcB-TorS-like"/>
    <property type="match status" value="1"/>
</dbReference>
<dbReference type="Pfam" id="PF00072">
    <property type="entry name" value="Response_reg"/>
    <property type="match status" value="1"/>
</dbReference>
<dbReference type="GO" id="GO:0005524">
    <property type="term" value="F:ATP binding"/>
    <property type="evidence" value="ECO:0007669"/>
    <property type="project" value="UniProtKB-KW"/>
</dbReference>
<dbReference type="SUPFAM" id="SSF52172">
    <property type="entry name" value="CheY-like"/>
    <property type="match status" value="1"/>
</dbReference>
<keyword evidence="3 12" id="KW-0597">Phosphoprotein</keyword>
<keyword evidence="7" id="KW-0067">ATP-binding</keyword>
<reference evidence="17 18" key="1">
    <citation type="submission" date="2020-02" db="EMBL/GenBank/DDBJ databases">
        <title>Draft genome sequence of two Spirosoma agri KCTC 52727 and Spirosoma terrae KCTC 52035.</title>
        <authorList>
            <person name="Rojas J."/>
            <person name="Ambika Manirajan B."/>
            <person name="Ratering S."/>
            <person name="Suarez C."/>
            <person name="Schnell S."/>
        </authorList>
    </citation>
    <scope>NUCLEOTIDE SEQUENCE [LARGE SCALE GENOMIC DNA]</scope>
    <source>
        <strain evidence="17 18">KCTC 52727</strain>
    </source>
</reference>
<dbReference type="Gene3D" id="3.30.565.10">
    <property type="entry name" value="Histidine kinase-like ATPase, C-terminal domain"/>
    <property type="match status" value="1"/>
</dbReference>
<dbReference type="PRINTS" id="PR00344">
    <property type="entry name" value="BCTRLSENSOR"/>
</dbReference>
<keyword evidence="10" id="KW-0238">DNA-binding</keyword>
<dbReference type="Pfam" id="PF00512">
    <property type="entry name" value="HisKA"/>
    <property type="match status" value="1"/>
</dbReference>
<dbReference type="Gene3D" id="1.10.287.130">
    <property type="match status" value="1"/>
</dbReference>
<dbReference type="InterPro" id="IPR036097">
    <property type="entry name" value="HisK_dim/P_sf"/>
</dbReference>
<dbReference type="PANTHER" id="PTHR43547:SF2">
    <property type="entry name" value="HYBRID SIGNAL TRANSDUCTION HISTIDINE KINASE C"/>
    <property type="match status" value="1"/>
</dbReference>
<evidence type="ECO:0000256" key="12">
    <source>
        <dbReference type="PROSITE-ProRule" id="PRU00169"/>
    </source>
</evidence>
<dbReference type="FunFam" id="3.30.565.10:FF:000037">
    <property type="entry name" value="Hybrid sensor histidine kinase/response regulator"/>
    <property type="match status" value="1"/>
</dbReference>
<sequence>MRLLCLLILLPVTLFAQVKGWQELTISDGLSQGMIFSIKQDQKGFIWVATKDGLNRYDGYNFTVFTHDPYNKYSLSTSACSALLVDSRDRLWIGTLNKGLNLYDDRTHRFYHIDMSDPALPDAGNYEIILLTEDPEGNIWVGTSQNKLVKITLSGALKTGFPDKANATPHVQFSRFSFPLPGVASSSSPSHILFRANGQAVVSAARELYTLNWQHPQPTRYSQIRRFGSLATLFKATPDGQQPDYWFGFSADTLVGWQQTNRKRIKLPPAKNANLYLDALDPQTVAVATPDFLWLMSPAQLYAQDQLSERNAFAVMPPNLYGITKLLVDKTGNIWVGTAGYGLRKFSPRIKQFQTFLPNTSLSYVMRDRRGQIYVRNQFDYGRLDRSANRRLPLGGNTNLPAHGLQSYLMQDRQGFFWMSVAYADAQRYELVKFSENWQRLNTYLLPPGTAFGIYGNQTREDKAGHLWIGATNGNLLRFDPASETFRVFSYQSLLPKRGADIETFSLYFDRAGTGWIGTQNGLIRADHPQTTPVFSIYKNDVDNRESLSNDFVSSCIDDPYQPDKYLWVSTKGGGLEQLDKQTRSGRFTHFTEARGLPNKVVYGILTDEFKNFWLSTNRGLAQFNPKTLTFRNYTKADGLQDDEFNTGSFVKTASGELLFGGVNGLTAFQPKDVVATVGPVAPVHIIGLKINNEPVTVGPPDGILPESIEQTRQLDLSHTQNLLTLEFAVMDYANSAKNQYRYRLGGIDERWVEAGTNRFANYAQLPDGTYTFEVEGSIDGESWSKPVALTIRIHPPFYRTWWAYLVYALGLGFVVWQLYRFQTQRLLLEQQIDFEQQEATRLAELDALKTQFFTNISHEFRTPLTLILGPIEQAVNDYAQDARFPLIQRNANRLLSLINQLLDLSKLEANQLRPEPEPGDMAAFFRTLTSSFSSLADNRAIRFIVTQNQLAYWARFDGDQVEKITTNLLSNAFKFTTDGNEVRLNVAYEAGGVTLQVTDTGIGIDTANLPRIFDRFYQVDSHSNRNYEGTGIGLALVNELVKVLQGTISVDSTEGIGTTFTVYLPLTMVDEPIAAESIPPLARLPREVPLPEPSVSAGFPDPDPRVTNGQSATVSDNILLIIDDNADIRTFVRSIFEQEYQIVEAVDGQDGLGKATASLPDIIICDLMMPRLDGFGFCKALKNQPATSHIPVVMLTAKATVEDRIGGFELGADDYLTKPFNRAEIVARVRNLVQQRQRLYQWFSANEQAPKANEPVGQEFVSVLLTVEKQFVEQLTDVVHRHIDEPAFGVEVLAEAVNLSRSQLHRKLKVVLNTSPVNFIRKVRLARAAELLAGGEENVSQVAYAVGIDNLSYFSKVFQEQYGVLPSHYKRAEKSVNNS</sequence>